<dbReference type="SUPFAM" id="SSF56935">
    <property type="entry name" value="Porins"/>
    <property type="match status" value="1"/>
</dbReference>
<reference evidence="1 2" key="1">
    <citation type="journal article" date="2021" name="Microbiol. Resour. Announc.">
        <title>Draft Genome Sequence of Coralloluteibacterium stylophorae LMG 29479T.</title>
        <authorList>
            <person name="Karlyshev A.V."/>
            <person name="Kudryashova E.B."/>
            <person name="Ariskina E.V."/>
            <person name="Conroy A.P."/>
            <person name="Abidueva E.Y."/>
        </authorList>
    </citation>
    <scope>NUCLEOTIDE SEQUENCE [LARGE SCALE GENOMIC DNA]</scope>
    <source>
        <strain evidence="1 2">LMG 29479</strain>
    </source>
</reference>
<evidence type="ECO:0000313" key="2">
    <source>
        <dbReference type="Proteomes" id="UP000675747"/>
    </source>
</evidence>
<name>A0AAP2CB77_9GAMM</name>
<dbReference type="AlphaFoldDB" id="A0AAP2CB77"/>
<proteinExistence type="predicted"/>
<comment type="caution">
    <text evidence="1">The sequence shown here is derived from an EMBL/GenBank/DDBJ whole genome shotgun (WGS) entry which is preliminary data.</text>
</comment>
<accession>A0AAP2CB77</accession>
<sequence>MHHAWVGWRFDEGRGLRAGVQQVPIGLLPTASHSFWFGSGYYLGVEDDYDLGLVWRDIGPGSSWHVGLFAGDEYGTGDRYGRYSFDVADAGGLRYRERGQLVVRHARQFAAGDWDMEFGATGGLGRIENLDDGGHPRRALGAVHAQATRGGLSLQLQWLRYHHSVDGERIALAAFDFPFEIAARADVHTFNLAYAFDMDGRWLDSLTCYNDFSTTQAGGGEGLADSYQNVTGCSLGKGPMLTYVDLITGRNMWFVGGPGVGIDAGDSDRWHSRLNINVGFYF</sequence>
<organism evidence="1 2">
    <name type="scientific">Coralloluteibacterium stylophorae</name>
    <dbReference type="NCBI Taxonomy" id="1776034"/>
    <lineage>
        <taxon>Bacteria</taxon>
        <taxon>Pseudomonadati</taxon>
        <taxon>Pseudomonadota</taxon>
        <taxon>Gammaproteobacteria</taxon>
        <taxon>Lysobacterales</taxon>
        <taxon>Lysobacteraceae</taxon>
        <taxon>Coralloluteibacterium</taxon>
    </lineage>
</organism>
<protein>
    <submittedName>
        <fullName evidence="1">Uncharacterized protein</fullName>
    </submittedName>
</protein>
<evidence type="ECO:0000313" key="1">
    <source>
        <dbReference type="EMBL" id="MBS7456367.1"/>
    </source>
</evidence>
<dbReference type="Proteomes" id="UP000675747">
    <property type="component" value="Unassembled WGS sequence"/>
</dbReference>
<keyword evidence="2" id="KW-1185">Reference proteome</keyword>
<gene>
    <name evidence="1" type="ORF">KB893_004350</name>
</gene>
<dbReference type="EMBL" id="JAGQFT020000002">
    <property type="protein sequence ID" value="MBS7456367.1"/>
    <property type="molecule type" value="Genomic_DNA"/>
</dbReference>